<reference evidence="1" key="1">
    <citation type="submission" date="2020-12" db="EMBL/GenBank/DDBJ databases">
        <title>The genome sequence of Inhella sp. 1Y17.</title>
        <authorList>
            <person name="Liu Y."/>
        </authorList>
    </citation>
    <scope>NUCLEOTIDE SEQUENCE</scope>
    <source>
        <strain evidence="1">1Y17</strain>
    </source>
</reference>
<dbReference type="SUPFAM" id="SSF52540">
    <property type="entry name" value="P-loop containing nucleoside triphosphate hydrolases"/>
    <property type="match status" value="1"/>
</dbReference>
<protein>
    <submittedName>
        <fullName evidence="1">Flagellar biosynthesis protein</fullName>
    </submittedName>
</protein>
<comment type="caution">
    <text evidence="1">The sequence shown here is derived from an EMBL/GenBank/DDBJ whole genome shotgun (WGS) entry which is preliminary data.</text>
</comment>
<dbReference type="Gene3D" id="3.40.50.300">
    <property type="entry name" value="P-loop containing nucleotide triphosphate hydrolases"/>
    <property type="match status" value="1"/>
</dbReference>
<proteinExistence type="predicted"/>
<keyword evidence="2" id="KW-1185">Reference proteome</keyword>
<gene>
    <name evidence="1" type="ORF">I7X39_02965</name>
</gene>
<dbReference type="AlphaFoldDB" id="A0A931IZE6"/>
<organism evidence="1 2">
    <name type="scientific">Inhella proteolytica</name>
    <dbReference type="NCBI Taxonomy" id="2795029"/>
    <lineage>
        <taxon>Bacteria</taxon>
        <taxon>Pseudomonadati</taxon>
        <taxon>Pseudomonadota</taxon>
        <taxon>Betaproteobacteria</taxon>
        <taxon>Burkholderiales</taxon>
        <taxon>Sphaerotilaceae</taxon>
        <taxon>Inhella</taxon>
    </lineage>
</organism>
<accession>A0A931IZE6</accession>
<keyword evidence="1" id="KW-0282">Flagellum</keyword>
<evidence type="ECO:0000313" key="1">
    <source>
        <dbReference type="EMBL" id="MBH9575858.1"/>
    </source>
</evidence>
<name>A0A931IZE6_9BURK</name>
<dbReference type="RefSeq" id="WP_198109482.1">
    <property type="nucleotide sequence ID" value="NZ_JAEDAK010000002.1"/>
</dbReference>
<keyword evidence="1" id="KW-0969">Cilium</keyword>
<dbReference type="EMBL" id="JAEDAK010000002">
    <property type="protein sequence ID" value="MBH9575858.1"/>
    <property type="molecule type" value="Genomic_DNA"/>
</dbReference>
<keyword evidence="1" id="KW-0966">Cell projection</keyword>
<evidence type="ECO:0000313" key="2">
    <source>
        <dbReference type="Proteomes" id="UP000613266"/>
    </source>
</evidence>
<dbReference type="Proteomes" id="UP000613266">
    <property type="component" value="Unassembled WGS sequence"/>
</dbReference>
<sequence>MLRTPRDQAAGLRRLFAPRGGVLVPVLAQAGLEAAELMLDALVGAYLERGLQVLVVDAGPAAKPAPELARINLAACLETLSDDVQFLEARGLPGHYLDARGNAGSLVEALRSAAPQADVILLHAPVAELARVLVGQGDCRPILLTDLQPQAMTQAYAAMKWLQQRAHCQVFGLLVAGHPRLALTRRIAEQLADCAERFLGAALPVWAALDPRAGLRAAPSAELRRLARDSLLGLEPQRVHHGALEYAPLMT</sequence>
<dbReference type="InterPro" id="IPR027417">
    <property type="entry name" value="P-loop_NTPase"/>
</dbReference>